<proteinExistence type="predicted"/>
<dbReference type="EMBL" id="CP015055">
    <property type="protein sequence ID" value="QGN14985.1"/>
    <property type="molecule type" value="Genomic_DNA"/>
</dbReference>
<evidence type="ECO:0000313" key="1">
    <source>
        <dbReference type="EMBL" id="QGN14985.1"/>
    </source>
</evidence>
<sequence>MKIVAKLKFSTTTYTFRHGLSFDENAYNVDFEGRFPFNNPKVRNELLRFGDVPDEDKDEINPIFITNLQKVIHLITLSNVETIQSIINSIVTFPPVSAEITKHFHNDDEFVILLSQLPTNLIEKICNMVEASSNDILQ</sequence>
<gene>
    <name evidence="1" type="primary">TAF14</name>
    <name evidence="1" type="ORF">FIM1_1665</name>
</gene>
<reference evidence="1 2" key="1">
    <citation type="submission" date="2016-03" db="EMBL/GenBank/DDBJ databases">
        <title>How can Kluyveromyces marxianus grow so fast - potential evolutionary course in Saccharomyces Complex revealed by comparative genomics.</title>
        <authorList>
            <person name="Mo W."/>
            <person name="Lu W."/>
            <person name="Yang X."/>
            <person name="Qi J."/>
            <person name="Lv H."/>
        </authorList>
    </citation>
    <scope>NUCLEOTIDE SEQUENCE [LARGE SCALE GENOMIC DNA]</scope>
    <source>
        <strain evidence="1 2">FIM1</strain>
    </source>
</reference>
<organism evidence="1 2">
    <name type="scientific">Kluyveromyces marxianus</name>
    <name type="common">Yeast</name>
    <name type="synonym">Candida kefyr</name>
    <dbReference type="NCBI Taxonomy" id="4911"/>
    <lineage>
        <taxon>Eukaryota</taxon>
        <taxon>Fungi</taxon>
        <taxon>Dikarya</taxon>
        <taxon>Ascomycota</taxon>
        <taxon>Saccharomycotina</taxon>
        <taxon>Saccharomycetes</taxon>
        <taxon>Saccharomycetales</taxon>
        <taxon>Saccharomycetaceae</taxon>
        <taxon>Kluyveromyces</taxon>
    </lineage>
</organism>
<dbReference type="Proteomes" id="UP000422736">
    <property type="component" value="Chromosome 2"/>
</dbReference>
<accession>A0ABX6ERP8</accession>
<name>A0ABX6ERP8_KLUMA</name>
<keyword evidence="2" id="KW-1185">Reference proteome</keyword>
<protein>
    <submittedName>
        <fullName evidence="1">Protein TAF14</fullName>
    </submittedName>
</protein>
<evidence type="ECO:0000313" key="2">
    <source>
        <dbReference type="Proteomes" id="UP000422736"/>
    </source>
</evidence>